<accession>A0AAU9E1M9</accession>
<organism evidence="5 6">
    <name type="scientific">Helicovermis profundi</name>
    <dbReference type="NCBI Taxonomy" id="3065157"/>
    <lineage>
        <taxon>Bacteria</taxon>
        <taxon>Bacillati</taxon>
        <taxon>Bacillota</taxon>
        <taxon>Clostridia</taxon>
        <taxon>Helicovermis</taxon>
    </lineage>
</organism>
<dbReference type="Proteomes" id="UP001321786">
    <property type="component" value="Chromosome"/>
</dbReference>
<name>A0AAU9E1M9_9FIRM</name>
<evidence type="ECO:0000256" key="2">
    <source>
        <dbReference type="ARBA" id="ARBA00022729"/>
    </source>
</evidence>
<sequence>MFKKKYTFILAMLISLVLVFSGCSNSAVDNSKEDNSNATDTQKEVKSLYPLTITDGFNRQVEVEKEPMKVISLAPSITETIYAIGAGDKLVGRTDYDNYPEKVSGVSSVGSLSDPSIEEITKLDPDLIIASTHFKEDVLKKLEELGFKVVVLVPQESFDGVYDVINTTGKLLNNEKNAKEVIDGMKTKVTKVEELAKGLDPVDVYYVVGFGEYGDYTATGDTFINDLIEMAGGNNIAKDGEHWSYSLEKIVEKDPSILICSKYFDAKKGIEAANGYKDLTAVKNGKLFEIDNNQIDRQGPRLADGLVEMFKILHPGIYK</sequence>
<dbReference type="EMBL" id="AP028654">
    <property type="protein sequence ID" value="BEP27735.1"/>
    <property type="molecule type" value="Genomic_DNA"/>
</dbReference>
<dbReference type="PANTHER" id="PTHR30535:SF34">
    <property type="entry name" value="MOLYBDATE-BINDING PROTEIN MOLA"/>
    <property type="match status" value="1"/>
</dbReference>
<dbReference type="PROSITE" id="PS50983">
    <property type="entry name" value="FE_B12_PBP"/>
    <property type="match status" value="1"/>
</dbReference>
<dbReference type="GO" id="GO:0071281">
    <property type="term" value="P:cellular response to iron ion"/>
    <property type="evidence" value="ECO:0007669"/>
    <property type="project" value="TreeGrafter"/>
</dbReference>
<feature type="domain" description="Fe/B12 periplasmic-binding" evidence="4">
    <location>
        <begin position="69"/>
        <end position="317"/>
    </location>
</feature>
<proteinExistence type="inferred from homology"/>
<protein>
    <submittedName>
        <fullName evidence="5">ABC transporter substrate-binding protein</fullName>
    </submittedName>
</protein>
<dbReference type="CDD" id="cd01143">
    <property type="entry name" value="YvrC"/>
    <property type="match status" value="1"/>
</dbReference>
<dbReference type="PANTHER" id="PTHR30535">
    <property type="entry name" value="VITAMIN B12-BINDING PROTEIN"/>
    <property type="match status" value="1"/>
</dbReference>
<dbReference type="AlphaFoldDB" id="A0AAU9E1M9"/>
<keyword evidence="2 3" id="KW-0732">Signal</keyword>
<dbReference type="Pfam" id="PF01497">
    <property type="entry name" value="Peripla_BP_2"/>
    <property type="match status" value="1"/>
</dbReference>
<dbReference type="PROSITE" id="PS51257">
    <property type="entry name" value="PROKAR_LIPOPROTEIN"/>
    <property type="match status" value="1"/>
</dbReference>
<dbReference type="KEGG" id="hprf:HLPR_00660"/>
<reference evidence="5 6" key="1">
    <citation type="submission" date="2023-08" db="EMBL/GenBank/DDBJ databases">
        <title>Helicovermis profunda gen. nov., sp. nov., a novel mesophilic, fermentative bacterium within the Bacillota from a deep-sea hydrothermal vent chimney.</title>
        <authorList>
            <person name="Miyazaki U."/>
            <person name="Mizutani D."/>
            <person name="Hashimoto Y."/>
            <person name="Tame A."/>
            <person name="Sawayama S."/>
            <person name="Miyazaki J."/>
            <person name="Takai K."/>
            <person name="Nakagawa S."/>
        </authorList>
    </citation>
    <scope>NUCLEOTIDE SEQUENCE [LARGE SCALE GENOMIC DNA]</scope>
    <source>
        <strain evidence="5 6">S502</strain>
    </source>
</reference>
<dbReference type="SUPFAM" id="SSF53807">
    <property type="entry name" value="Helical backbone' metal receptor"/>
    <property type="match status" value="1"/>
</dbReference>
<dbReference type="InterPro" id="IPR054828">
    <property type="entry name" value="Vit_B12_bind_prot"/>
</dbReference>
<comment type="similarity">
    <text evidence="1">Belongs to the bacterial solute-binding protein 8 family.</text>
</comment>
<evidence type="ECO:0000256" key="3">
    <source>
        <dbReference type="SAM" id="SignalP"/>
    </source>
</evidence>
<dbReference type="NCBIfam" id="NF038402">
    <property type="entry name" value="TroA_like"/>
    <property type="match status" value="1"/>
</dbReference>
<feature type="signal peptide" evidence="3">
    <location>
        <begin position="1"/>
        <end position="26"/>
    </location>
</feature>
<evidence type="ECO:0000313" key="6">
    <source>
        <dbReference type="Proteomes" id="UP001321786"/>
    </source>
</evidence>
<dbReference type="InterPro" id="IPR002491">
    <property type="entry name" value="ABC_transptr_periplasmic_BD"/>
</dbReference>
<gene>
    <name evidence="5" type="ORF">HLPR_00660</name>
</gene>
<evidence type="ECO:0000259" key="4">
    <source>
        <dbReference type="PROSITE" id="PS50983"/>
    </source>
</evidence>
<dbReference type="Gene3D" id="3.40.50.1980">
    <property type="entry name" value="Nitrogenase molybdenum iron protein domain"/>
    <property type="match status" value="2"/>
</dbReference>
<evidence type="ECO:0000256" key="1">
    <source>
        <dbReference type="ARBA" id="ARBA00008814"/>
    </source>
</evidence>
<evidence type="ECO:0000313" key="5">
    <source>
        <dbReference type="EMBL" id="BEP27735.1"/>
    </source>
</evidence>
<dbReference type="InterPro" id="IPR050902">
    <property type="entry name" value="ABC_Transporter_SBP"/>
</dbReference>
<keyword evidence="6" id="KW-1185">Reference proteome</keyword>
<feature type="chain" id="PRO_5043919521" evidence="3">
    <location>
        <begin position="27"/>
        <end position="319"/>
    </location>
</feature>
<dbReference type="RefSeq" id="WP_338536105.1">
    <property type="nucleotide sequence ID" value="NZ_AP028654.1"/>
</dbReference>